<dbReference type="EMBL" id="KN549389">
    <property type="protein sequence ID" value="KHJ97849.1"/>
    <property type="molecule type" value="Genomic_DNA"/>
</dbReference>
<keyword evidence="1" id="KW-0732">Signal</keyword>
<proteinExistence type="predicted"/>
<organism evidence="2 3">
    <name type="scientific">Oesophagostomum dentatum</name>
    <name type="common">Nodular worm</name>
    <dbReference type="NCBI Taxonomy" id="61180"/>
    <lineage>
        <taxon>Eukaryota</taxon>
        <taxon>Metazoa</taxon>
        <taxon>Ecdysozoa</taxon>
        <taxon>Nematoda</taxon>
        <taxon>Chromadorea</taxon>
        <taxon>Rhabditida</taxon>
        <taxon>Rhabditina</taxon>
        <taxon>Rhabditomorpha</taxon>
        <taxon>Strongyloidea</taxon>
        <taxon>Strongylidae</taxon>
        <taxon>Oesophagostomum</taxon>
    </lineage>
</organism>
<evidence type="ECO:0000256" key="1">
    <source>
        <dbReference type="SAM" id="SignalP"/>
    </source>
</evidence>
<dbReference type="Proteomes" id="UP000053660">
    <property type="component" value="Unassembled WGS sequence"/>
</dbReference>
<accession>A0A0B1TKQ8</accession>
<evidence type="ECO:0000313" key="3">
    <source>
        <dbReference type="Proteomes" id="UP000053660"/>
    </source>
</evidence>
<protein>
    <submittedName>
        <fullName evidence="2">Uncharacterized protein</fullName>
    </submittedName>
</protein>
<dbReference type="AlphaFoldDB" id="A0A0B1TKQ8"/>
<dbReference type="OrthoDB" id="60477at2759"/>
<sequence>MVVFALWTIWLAFIVHEHGNLPFNTSETISDTSFESSSPRHWQTWGEGTLRCRWLSLFGESLNHSTGTLTLVPPIILRTSVDPSDPSLFVVTSSVNAPQEKTSVLLEKDNNALNRSIGLIHPYGSWNYHSFH</sequence>
<evidence type="ECO:0000313" key="2">
    <source>
        <dbReference type="EMBL" id="KHJ97849.1"/>
    </source>
</evidence>
<gene>
    <name evidence="2" type="ORF">OESDEN_02166</name>
</gene>
<keyword evidence="3" id="KW-1185">Reference proteome</keyword>
<reference evidence="2 3" key="1">
    <citation type="submission" date="2014-03" db="EMBL/GenBank/DDBJ databases">
        <title>Draft genome of the hookworm Oesophagostomum dentatum.</title>
        <authorList>
            <person name="Mitreva M."/>
        </authorList>
    </citation>
    <scope>NUCLEOTIDE SEQUENCE [LARGE SCALE GENOMIC DNA]</scope>
    <source>
        <strain evidence="2 3">OD-Hann</strain>
    </source>
</reference>
<feature type="signal peptide" evidence="1">
    <location>
        <begin position="1"/>
        <end position="19"/>
    </location>
</feature>
<feature type="chain" id="PRO_5002061920" evidence="1">
    <location>
        <begin position="20"/>
        <end position="132"/>
    </location>
</feature>
<name>A0A0B1TKQ8_OESDE</name>